<dbReference type="GO" id="GO:0042157">
    <property type="term" value="P:lipoprotein metabolic process"/>
    <property type="evidence" value="ECO:0007669"/>
    <property type="project" value="TreeGrafter"/>
</dbReference>
<protein>
    <submittedName>
        <fullName evidence="8">Putative microsomal triglyceride transfer protein</fullName>
    </submittedName>
</protein>
<dbReference type="InterPro" id="IPR015819">
    <property type="entry name" value="Lipid_transp_b-sht_shell"/>
</dbReference>
<name>A0A224XJE2_9HEMI</name>
<dbReference type="GO" id="GO:0005548">
    <property type="term" value="F:phospholipid transporter activity"/>
    <property type="evidence" value="ECO:0007669"/>
    <property type="project" value="InterPro"/>
</dbReference>
<dbReference type="SUPFAM" id="SSF56968">
    <property type="entry name" value="Lipovitellin-phosvitin complex, beta-sheet shell regions"/>
    <property type="match status" value="1"/>
</dbReference>
<dbReference type="InterPro" id="IPR039988">
    <property type="entry name" value="MTTP"/>
</dbReference>
<dbReference type="GO" id="GO:0008289">
    <property type="term" value="F:lipid binding"/>
    <property type="evidence" value="ECO:0007669"/>
    <property type="project" value="InterPro"/>
</dbReference>
<dbReference type="Pfam" id="PF19444">
    <property type="entry name" value="MTP_lip_bd"/>
    <property type="match status" value="1"/>
</dbReference>
<feature type="chain" id="PRO_5012194890" evidence="6">
    <location>
        <begin position="18"/>
        <end position="865"/>
    </location>
</feature>
<evidence type="ECO:0000256" key="1">
    <source>
        <dbReference type="ARBA" id="ARBA00004240"/>
    </source>
</evidence>
<dbReference type="GO" id="GO:0016323">
    <property type="term" value="C:basolateral plasma membrane"/>
    <property type="evidence" value="ECO:0007669"/>
    <property type="project" value="TreeGrafter"/>
</dbReference>
<proteinExistence type="predicted"/>
<evidence type="ECO:0000256" key="6">
    <source>
        <dbReference type="SAM" id="SignalP"/>
    </source>
</evidence>
<evidence type="ECO:0000256" key="4">
    <source>
        <dbReference type="ARBA" id="ARBA00022824"/>
    </source>
</evidence>
<keyword evidence="2" id="KW-0813">Transport</keyword>
<evidence type="ECO:0000256" key="5">
    <source>
        <dbReference type="PROSITE-ProRule" id="PRU00557"/>
    </source>
</evidence>
<feature type="domain" description="Vitellogenin" evidence="7">
    <location>
        <begin position="20"/>
        <end position="644"/>
    </location>
</feature>
<evidence type="ECO:0000313" key="8">
    <source>
        <dbReference type="EMBL" id="JAW08243.1"/>
    </source>
</evidence>
<dbReference type="PANTHER" id="PTHR13024">
    <property type="entry name" value="MICROSOMAL TRIGLYCERIDE TRANSFER PROTEIN, LARGE SUBUNIT"/>
    <property type="match status" value="1"/>
</dbReference>
<evidence type="ECO:0000259" key="7">
    <source>
        <dbReference type="PROSITE" id="PS51211"/>
    </source>
</evidence>
<accession>A0A224XJE2</accession>
<dbReference type="InterPro" id="IPR045811">
    <property type="entry name" value="MTP_lip-bd"/>
</dbReference>
<dbReference type="PROSITE" id="PS51211">
    <property type="entry name" value="VITELLOGENIN"/>
    <property type="match status" value="1"/>
</dbReference>
<comment type="subcellular location">
    <subcellularLocation>
        <location evidence="1">Endoplasmic reticulum</location>
    </subcellularLocation>
</comment>
<organism evidence="8">
    <name type="scientific">Panstrongylus lignarius</name>
    <dbReference type="NCBI Taxonomy" id="156445"/>
    <lineage>
        <taxon>Eukaryota</taxon>
        <taxon>Metazoa</taxon>
        <taxon>Ecdysozoa</taxon>
        <taxon>Arthropoda</taxon>
        <taxon>Hexapoda</taxon>
        <taxon>Insecta</taxon>
        <taxon>Pterygota</taxon>
        <taxon>Neoptera</taxon>
        <taxon>Paraneoptera</taxon>
        <taxon>Hemiptera</taxon>
        <taxon>Heteroptera</taxon>
        <taxon>Panheteroptera</taxon>
        <taxon>Cimicomorpha</taxon>
        <taxon>Reduviidae</taxon>
        <taxon>Triatominae</taxon>
        <taxon>Panstrongylus</taxon>
    </lineage>
</organism>
<evidence type="ECO:0000256" key="3">
    <source>
        <dbReference type="ARBA" id="ARBA00022729"/>
    </source>
</evidence>
<keyword evidence="4" id="KW-0256">Endoplasmic reticulum</keyword>
<comment type="caution">
    <text evidence="5">Lacks conserved residue(s) required for the propagation of feature annotation.</text>
</comment>
<dbReference type="Pfam" id="PF01347">
    <property type="entry name" value="Vitellogenin_N"/>
    <property type="match status" value="1"/>
</dbReference>
<sequence>MNIQLIDFSIIIFFASASIVETETYKFGNEYQFEQTILFYDGSKSHIGYQIKGELKLELLNKDLYLIQLENPKLLFYSKKCPKNYGFVPHKSNIDSYNNDPFIVELSEGKVTKIFIVEEDDKGIINLKKAISNLFQFQTSNYHGVESDLSGTCTVSYKVTNSDHIVKIKDNCILSNSTAFKTSIWGGKLISKRKGDIFLENGKIISIISWEEHVLTPHLSELIISNISSKVEMKLSGSEILKEKYPSEDMKSIVAKVEANKGKVFEIYDLGPQRIEDSCLNCPRFAKVISENAEYLEDKYLGSSKSASVYIEAVKAARRSSLHDIYNVINAKRNKKILPQLMDILGAAQTINTHQAAFKVLKINTEKYDLNLCERYFWALSMAPTIQPYILAELQELVKTKHQNNKLWQTIILTMATAVNKYATHQEHSDEVVTQMVDLLKNKVKKCKGNEQCQELYIKALSSIHNEKSISVLLEIIDTAPKKSIARAMKGISKINPQLWNKDIVSVAEEVLQSSQTYDSSARIFAMDILLRSRPSLGLLSRIVSVLKQEDKSRELKEYLLQRLVELSESNNTFKKLWKQIYIENGYNNYDALGQGGLSTAFARPFMPNGTLSTSQEIVGGILKQGTVNINLLHNEKIVNPFTLGIFAAGLASFVSTDEESSEDEEISTAGLELTVLGVDLRPFIFFNGTGELMGHVWSGTASSLTPVYQALLFLEDDTFSIFLGIGEELVVRLESAASVDLSGEIEISLWNRNAHSLVKNRAGIFLRNSISINAPYIEANMNADLSVEPELNLSADLDFSNGATLCLQLHQPKTSINGRSEKWESIIGTNKMARRTRNMLLPVYGKTYALNFKNNYMCNKIFSS</sequence>
<dbReference type="InterPro" id="IPR011030">
    <property type="entry name" value="Lipovitellin_superhlx_dom"/>
</dbReference>
<dbReference type="InterPro" id="IPR001747">
    <property type="entry name" value="Vitellogenin_N"/>
</dbReference>
<dbReference type="PANTHER" id="PTHR13024:SF0">
    <property type="entry name" value="MICROSOMAL TRIACYLGLYCEROL TRANSFER PROTEIN"/>
    <property type="match status" value="1"/>
</dbReference>
<dbReference type="AlphaFoldDB" id="A0A224XJE2"/>
<feature type="signal peptide" evidence="6">
    <location>
        <begin position="1"/>
        <end position="17"/>
    </location>
</feature>
<dbReference type="InterPro" id="IPR015816">
    <property type="entry name" value="Vitellinogen_b-sht_N"/>
</dbReference>
<dbReference type="GO" id="GO:0005783">
    <property type="term" value="C:endoplasmic reticulum"/>
    <property type="evidence" value="ECO:0007669"/>
    <property type="project" value="UniProtKB-SubCell"/>
</dbReference>
<dbReference type="Gene3D" id="1.25.10.20">
    <property type="entry name" value="Vitellinogen, superhelical"/>
    <property type="match status" value="1"/>
</dbReference>
<dbReference type="SMART" id="SM00638">
    <property type="entry name" value="LPD_N"/>
    <property type="match status" value="1"/>
</dbReference>
<dbReference type="GO" id="GO:0005794">
    <property type="term" value="C:Golgi apparatus"/>
    <property type="evidence" value="ECO:0007669"/>
    <property type="project" value="TreeGrafter"/>
</dbReference>
<dbReference type="Gene3D" id="2.30.230.10">
    <property type="entry name" value="Lipovitellin, beta-sheet shell regions, chain A"/>
    <property type="match status" value="1"/>
</dbReference>
<reference evidence="8" key="1">
    <citation type="journal article" date="2018" name="PLoS Negl. Trop. Dis.">
        <title>An insight into the salivary gland and fat body transcriptome of Panstrongylus lignarius (Hemiptera: Heteroptera), the main vector of Chagas disease in Peru.</title>
        <authorList>
            <person name="Nevoa J.C."/>
            <person name="Mendes M.T."/>
            <person name="da Silva M.V."/>
            <person name="Soares S.C."/>
            <person name="Oliveira C.J.F."/>
            <person name="Ribeiro J.M.C."/>
        </authorList>
    </citation>
    <scope>NUCLEOTIDE SEQUENCE</scope>
</reference>
<dbReference type="SUPFAM" id="SSF48431">
    <property type="entry name" value="Lipovitellin-phosvitin complex, superhelical domain"/>
    <property type="match status" value="1"/>
</dbReference>
<evidence type="ECO:0000256" key="2">
    <source>
        <dbReference type="ARBA" id="ARBA00022448"/>
    </source>
</evidence>
<dbReference type="EMBL" id="GFTR01008183">
    <property type="protein sequence ID" value="JAW08243.1"/>
    <property type="molecule type" value="Transcribed_RNA"/>
</dbReference>
<keyword evidence="3 6" id="KW-0732">Signal</keyword>